<reference evidence="9" key="1">
    <citation type="journal article" date="2019" name="Int. J. Syst. Evol. Microbiol.">
        <title>The Global Catalogue of Microorganisms (GCM) 10K type strain sequencing project: providing services to taxonomists for standard genome sequencing and annotation.</title>
        <authorList>
            <consortium name="The Broad Institute Genomics Platform"/>
            <consortium name="The Broad Institute Genome Sequencing Center for Infectious Disease"/>
            <person name="Wu L."/>
            <person name="Ma J."/>
        </authorList>
    </citation>
    <scope>NUCLEOTIDE SEQUENCE [LARGE SCALE GENOMIC DNA]</scope>
    <source>
        <strain evidence="9">KCTC 42247</strain>
    </source>
</reference>
<evidence type="ECO:0000256" key="4">
    <source>
        <dbReference type="ARBA" id="ARBA00023136"/>
    </source>
</evidence>
<dbReference type="PROSITE" id="PS51257">
    <property type="entry name" value="PROKAR_LIPOPROTEIN"/>
    <property type="match status" value="1"/>
</dbReference>
<accession>A0ABW5UE84</accession>
<keyword evidence="5" id="KW-0998">Cell outer membrane</keyword>
<evidence type="ECO:0000256" key="3">
    <source>
        <dbReference type="ARBA" id="ARBA00022729"/>
    </source>
</evidence>
<dbReference type="EMBL" id="JBHUMB010000014">
    <property type="protein sequence ID" value="MFD2744213.1"/>
    <property type="molecule type" value="Genomic_DNA"/>
</dbReference>
<organism evidence="8 9">
    <name type="scientific">Sphingobacterium populi</name>
    <dbReference type="NCBI Taxonomy" id="1812824"/>
    <lineage>
        <taxon>Bacteria</taxon>
        <taxon>Pseudomonadati</taxon>
        <taxon>Bacteroidota</taxon>
        <taxon>Sphingobacteriia</taxon>
        <taxon>Sphingobacteriales</taxon>
        <taxon>Sphingobacteriaceae</taxon>
        <taxon>Sphingobacterium</taxon>
    </lineage>
</organism>
<comment type="similarity">
    <text evidence="2">Belongs to the SusD family.</text>
</comment>
<feature type="domain" description="SusD-like N-terminal" evidence="7">
    <location>
        <begin position="46"/>
        <end position="243"/>
    </location>
</feature>
<comment type="subcellular location">
    <subcellularLocation>
        <location evidence="1">Cell outer membrane</location>
    </subcellularLocation>
</comment>
<protein>
    <submittedName>
        <fullName evidence="8">RagB/SusD family nutrient uptake outer membrane protein</fullName>
    </submittedName>
</protein>
<name>A0ABW5UE84_9SPHI</name>
<gene>
    <name evidence="8" type="ORF">ACFSQ6_12510</name>
</gene>
<keyword evidence="4" id="KW-0472">Membrane</keyword>
<keyword evidence="9" id="KW-1185">Reference proteome</keyword>
<evidence type="ECO:0000256" key="5">
    <source>
        <dbReference type="ARBA" id="ARBA00023237"/>
    </source>
</evidence>
<dbReference type="RefSeq" id="WP_066751205.1">
    <property type="nucleotide sequence ID" value="NZ_JBHUMB010000014.1"/>
</dbReference>
<evidence type="ECO:0000259" key="6">
    <source>
        <dbReference type="Pfam" id="PF07980"/>
    </source>
</evidence>
<dbReference type="SUPFAM" id="SSF48452">
    <property type="entry name" value="TPR-like"/>
    <property type="match status" value="1"/>
</dbReference>
<sequence>MKKLIKNNLKKYILWALIPTALFQACKSESGLYPVPETSISDQNVFDTPARIEGLVNGIYRRLKTASLYGGRYLLYQDVRGEDFLNVTLNSFTAFDSWNNSYSSGSNDINNLWSEAYATINSANIVIHGLNNTAVIPEATAAAYIGEAKLLRALSYFSLVTVFAQPYTRDQGASPGLPLRLQAETGTENNDLARSTVREIYTQILQDLDDAEQALPDNYATALLNTTRAHKNTATALKTRVYLTIGNIEKVLEEAAKIVPQTTAPFAAQRGVNHQLQTDIQVVFGGNYTTTESIFSMPMTATDALSGQSALGYVYLVNREYYVNPAGILGDDFWGAKDSRRAFLQANGERHYLRKYAKASPYVDYIPVIRYAEVLLNYAEAAAENGQLALATSLVEAVHRRSDASFTISPAVSGNKSNLLNTIALERRIELLGEGLRGNDLLRKLQALPAKGDATIQTPQVEATAQNYIFPPPNTELATNTLFR</sequence>
<evidence type="ECO:0000259" key="7">
    <source>
        <dbReference type="Pfam" id="PF14322"/>
    </source>
</evidence>
<proteinExistence type="inferred from homology"/>
<dbReference type="Gene3D" id="1.25.40.390">
    <property type="match status" value="1"/>
</dbReference>
<dbReference type="Pfam" id="PF14322">
    <property type="entry name" value="SusD-like_3"/>
    <property type="match status" value="1"/>
</dbReference>
<evidence type="ECO:0000256" key="1">
    <source>
        <dbReference type="ARBA" id="ARBA00004442"/>
    </source>
</evidence>
<dbReference type="InterPro" id="IPR012944">
    <property type="entry name" value="SusD_RagB_dom"/>
</dbReference>
<feature type="domain" description="RagB/SusD" evidence="6">
    <location>
        <begin position="364"/>
        <end position="445"/>
    </location>
</feature>
<keyword evidence="3" id="KW-0732">Signal</keyword>
<dbReference type="InterPro" id="IPR033985">
    <property type="entry name" value="SusD-like_N"/>
</dbReference>
<evidence type="ECO:0000256" key="2">
    <source>
        <dbReference type="ARBA" id="ARBA00006275"/>
    </source>
</evidence>
<dbReference type="Pfam" id="PF07980">
    <property type="entry name" value="SusD_RagB"/>
    <property type="match status" value="1"/>
</dbReference>
<evidence type="ECO:0000313" key="8">
    <source>
        <dbReference type="EMBL" id="MFD2744213.1"/>
    </source>
</evidence>
<dbReference type="Proteomes" id="UP001597418">
    <property type="component" value="Unassembled WGS sequence"/>
</dbReference>
<evidence type="ECO:0000313" key="9">
    <source>
        <dbReference type="Proteomes" id="UP001597418"/>
    </source>
</evidence>
<dbReference type="InterPro" id="IPR011990">
    <property type="entry name" value="TPR-like_helical_dom_sf"/>
</dbReference>
<comment type="caution">
    <text evidence="8">The sequence shown here is derived from an EMBL/GenBank/DDBJ whole genome shotgun (WGS) entry which is preliminary data.</text>
</comment>
<dbReference type="CDD" id="cd08977">
    <property type="entry name" value="SusD"/>
    <property type="match status" value="1"/>
</dbReference>